<dbReference type="PANTHER" id="PTHR12561">
    <property type="entry name" value="LIPOATE-PROTEIN LIGASE"/>
    <property type="match status" value="1"/>
</dbReference>
<dbReference type="EMBL" id="CAACVG010013350">
    <property type="protein sequence ID" value="VEN61736.1"/>
    <property type="molecule type" value="Genomic_DNA"/>
</dbReference>
<name>A0A653DNE0_CALMS</name>
<proteinExistence type="predicted"/>
<dbReference type="Gene3D" id="3.30.390.50">
    <property type="entry name" value="CO dehydrogenase flavoprotein, C-terminal domain"/>
    <property type="match status" value="1"/>
</dbReference>
<organism evidence="1 2">
    <name type="scientific">Callosobruchus maculatus</name>
    <name type="common">Southern cowpea weevil</name>
    <name type="synonym">Pulse bruchid</name>
    <dbReference type="NCBI Taxonomy" id="64391"/>
    <lineage>
        <taxon>Eukaryota</taxon>
        <taxon>Metazoa</taxon>
        <taxon>Ecdysozoa</taxon>
        <taxon>Arthropoda</taxon>
        <taxon>Hexapoda</taxon>
        <taxon>Insecta</taxon>
        <taxon>Pterygota</taxon>
        <taxon>Neoptera</taxon>
        <taxon>Endopterygota</taxon>
        <taxon>Coleoptera</taxon>
        <taxon>Polyphaga</taxon>
        <taxon>Cucujiformia</taxon>
        <taxon>Chrysomeloidea</taxon>
        <taxon>Chrysomelidae</taxon>
        <taxon>Bruchinae</taxon>
        <taxon>Bruchini</taxon>
        <taxon>Callosobruchus</taxon>
    </lineage>
</organism>
<dbReference type="SUPFAM" id="SSF55681">
    <property type="entry name" value="Class II aaRS and biotin synthetases"/>
    <property type="match status" value="1"/>
</dbReference>
<protein>
    <submittedName>
        <fullName evidence="1">Uncharacterized protein</fullName>
    </submittedName>
</protein>
<sequence length="212" mass="23689">MRWAGPKAILTFVIRTGLQNWSKIDIKTNATRSVKSRIMNLCEEIPSVNVSGLIEAIGWEYLRTPALTITDGGLELANQQKGFQMINPTDAWFPGLNKIREDYMSWDWCYGKTPDFDVTKTFEVPAHLSNGERQDLLVTMKVEKGNIADVKLKLPNGLVPEGSCGEVKVVTTLIGHRFSVEALGKLSDLLNLAESERDRFVTECLKQVVGSF</sequence>
<dbReference type="PANTHER" id="PTHR12561:SF3">
    <property type="entry name" value="LIPOYLTRANSFERASE 1, MITOCHONDRIAL"/>
    <property type="match status" value="1"/>
</dbReference>
<dbReference type="OrthoDB" id="201621at2759"/>
<dbReference type="AlphaFoldDB" id="A0A653DNE0"/>
<accession>A0A653DNE0</accession>
<dbReference type="GO" id="GO:0005739">
    <property type="term" value="C:mitochondrion"/>
    <property type="evidence" value="ECO:0007669"/>
    <property type="project" value="TreeGrafter"/>
</dbReference>
<dbReference type="Gene3D" id="3.30.930.10">
    <property type="entry name" value="Bira Bifunctional Protein, Domain 2"/>
    <property type="match status" value="1"/>
</dbReference>
<dbReference type="GO" id="GO:0017118">
    <property type="term" value="F:lipoyltransferase activity"/>
    <property type="evidence" value="ECO:0007669"/>
    <property type="project" value="TreeGrafter"/>
</dbReference>
<dbReference type="GO" id="GO:0009249">
    <property type="term" value="P:protein lipoylation"/>
    <property type="evidence" value="ECO:0007669"/>
    <property type="project" value="InterPro"/>
</dbReference>
<reference evidence="1 2" key="1">
    <citation type="submission" date="2019-01" db="EMBL/GenBank/DDBJ databases">
        <authorList>
            <person name="Sayadi A."/>
        </authorList>
    </citation>
    <scope>NUCLEOTIDE SEQUENCE [LARGE SCALE GENOMIC DNA]</scope>
</reference>
<dbReference type="Proteomes" id="UP000410492">
    <property type="component" value="Unassembled WGS sequence"/>
</dbReference>
<dbReference type="InterPro" id="IPR045864">
    <property type="entry name" value="aa-tRNA-synth_II/BPL/LPL"/>
</dbReference>
<dbReference type="InterPro" id="IPR004562">
    <property type="entry name" value="LipoylTrfase_LipoateP_Ligase"/>
</dbReference>
<keyword evidence="2" id="KW-1185">Reference proteome</keyword>
<gene>
    <name evidence="1" type="ORF">CALMAC_LOCUS19066</name>
</gene>
<evidence type="ECO:0000313" key="2">
    <source>
        <dbReference type="Proteomes" id="UP000410492"/>
    </source>
</evidence>
<evidence type="ECO:0000313" key="1">
    <source>
        <dbReference type="EMBL" id="VEN61736.1"/>
    </source>
</evidence>